<keyword evidence="9" id="KW-1185">Reference proteome</keyword>
<dbReference type="InterPro" id="IPR000768">
    <property type="entry name" value="ART"/>
</dbReference>
<dbReference type="Gene3D" id="3.90.176.10">
    <property type="entry name" value="Toxin ADP-ribosyltransferase, Chain A, domain 1"/>
    <property type="match status" value="1"/>
</dbReference>
<keyword evidence="7" id="KW-0520">NAD</keyword>
<gene>
    <name evidence="8" type="ORF">IRJ41_013468</name>
</gene>
<dbReference type="SUPFAM" id="SSF56399">
    <property type="entry name" value="ADP-ribosylation"/>
    <property type="match status" value="1"/>
</dbReference>
<keyword evidence="5 7" id="KW-0521">NADP</keyword>
<evidence type="ECO:0000313" key="8">
    <source>
        <dbReference type="EMBL" id="KAI7803918.1"/>
    </source>
</evidence>
<sequence>MLTTAVIILGLANLGQVHRVAGEDLDMAPNSVDDKYEGCRQDMLNHLETFKKKEISSNLNFAGTWEKYKDKTGNDQLTANHCSTRTGKANYIDETYGWYSLHFLLTDAIQILNKKQKEAQTNCMTTYRGINVPFSESALNHEVRFGQIASSSTDRAVAKIYGDDKFCFEIQTCEGADVSTYSKYGDNEREVLIPPYEKFKVTAVKKDDWCKTVFYLKSTGTQSNLNCKFVQEYEKIKHNTL</sequence>
<evidence type="ECO:0000256" key="6">
    <source>
        <dbReference type="ARBA" id="ARBA00047597"/>
    </source>
</evidence>
<dbReference type="PANTHER" id="PTHR10339:SF27">
    <property type="entry name" value="NAD(P)(+)--ARGININE ADP-RIBOSYLTRANSFERASE"/>
    <property type="match status" value="1"/>
</dbReference>
<keyword evidence="7" id="KW-0732">Signal</keyword>
<evidence type="ECO:0000256" key="2">
    <source>
        <dbReference type="ARBA" id="ARBA00022676"/>
    </source>
</evidence>
<dbReference type="AlphaFoldDB" id="A0A9W7TWI7"/>
<organism evidence="8 9">
    <name type="scientific">Triplophysa rosa</name>
    <name type="common">Cave loach</name>
    <dbReference type="NCBI Taxonomy" id="992332"/>
    <lineage>
        <taxon>Eukaryota</taxon>
        <taxon>Metazoa</taxon>
        <taxon>Chordata</taxon>
        <taxon>Craniata</taxon>
        <taxon>Vertebrata</taxon>
        <taxon>Euteleostomi</taxon>
        <taxon>Actinopterygii</taxon>
        <taxon>Neopterygii</taxon>
        <taxon>Teleostei</taxon>
        <taxon>Ostariophysi</taxon>
        <taxon>Cypriniformes</taxon>
        <taxon>Nemacheilidae</taxon>
        <taxon>Triplophysa</taxon>
    </lineage>
</organism>
<feature type="signal peptide" evidence="7">
    <location>
        <begin position="1"/>
        <end position="22"/>
    </location>
</feature>
<keyword evidence="4" id="KW-0548">Nucleotidyltransferase</keyword>
<dbReference type="GO" id="GO:0106274">
    <property type="term" value="F:NAD+-protein-arginine ADP-ribosyltransferase activity"/>
    <property type="evidence" value="ECO:0007669"/>
    <property type="project" value="UniProtKB-EC"/>
</dbReference>
<evidence type="ECO:0000256" key="5">
    <source>
        <dbReference type="ARBA" id="ARBA00022857"/>
    </source>
</evidence>
<evidence type="ECO:0000256" key="3">
    <source>
        <dbReference type="ARBA" id="ARBA00022679"/>
    </source>
</evidence>
<dbReference type="InterPro" id="IPR050999">
    <property type="entry name" value="ADP-ribosyltransferase_ARG"/>
</dbReference>
<dbReference type="Pfam" id="PF01129">
    <property type="entry name" value="ART"/>
    <property type="match status" value="2"/>
</dbReference>
<keyword evidence="2 7" id="KW-0328">Glycosyltransferase</keyword>
<comment type="caution">
    <text evidence="8">The sequence shown here is derived from an EMBL/GenBank/DDBJ whole genome shotgun (WGS) entry which is preliminary data.</text>
</comment>
<dbReference type="EC" id="2.4.2.31" evidence="7"/>
<protein>
    <recommendedName>
        <fullName evidence="7">NAD(P)(+)--arginine ADP-ribosyltransferase</fullName>
        <ecNumber evidence="7">2.4.2.31</ecNumber>
    </recommendedName>
    <alternativeName>
        <fullName evidence="7">Mono(ADP-ribosyl)transferase</fullName>
    </alternativeName>
</protein>
<dbReference type="GO" id="GO:0090729">
    <property type="term" value="F:toxin activity"/>
    <property type="evidence" value="ECO:0007669"/>
    <property type="project" value="UniProtKB-KW"/>
</dbReference>
<evidence type="ECO:0000256" key="1">
    <source>
        <dbReference type="ARBA" id="ARBA00009558"/>
    </source>
</evidence>
<dbReference type="Proteomes" id="UP001059041">
    <property type="component" value="Linkage Group LG11"/>
</dbReference>
<dbReference type="PRINTS" id="PR00970">
    <property type="entry name" value="RIBTRNSFRASE"/>
</dbReference>
<dbReference type="PANTHER" id="PTHR10339">
    <property type="entry name" value="ADP-RIBOSYLTRANSFERASE"/>
    <property type="match status" value="1"/>
</dbReference>
<evidence type="ECO:0000256" key="4">
    <source>
        <dbReference type="ARBA" id="ARBA00022695"/>
    </source>
</evidence>
<evidence type="ECO:0000313" key="9">
    <source>
        <dbReference type="Proteomes" id="UP001059041"/>
    </source>
</evidence>
<dbReference type="GO" id="GO:0016779">
    <property type="term" value="F:nucleotidyltransferase activity"/>
    <property type="evidence" value="ECO:0007669"/>
    <property type="project" value="UniProtKB-KW"/>
</dbReference>
<proteinExistence type="inferred from homology"/>
<dbReference type="GO" id="GO:0003950">
    <property type="term" value="F:NAD+ poly-ADP-ribosyltransferase activity"/>
    <property type="evidence" value="ECO:0007669"/>
    <property type="project" value="TreeGrafter"/>
</dbReference>
<feature type="chain" id="PRO_5041017470" description="NAD(P)(+)--arginine ADP-ribosyltransferase" evidence="7">
    <location>
        <begin position="23"/>
        <end position="241"/>
    </location>
</feature>
<comment type="similarity">
    <text evidence="1 7">Belongs to the Arg-specific ADP-ribosyltransferase family.</text>
</comment>
<comment type="catalytic activity">
    <reaction evidence="6 7">
        <text>L-arginyl-[protein] + NAD(+) = N(omega)-(ADP-D-ribosyl)-L-arginyl-[protein] + nicotinamide + H(+)</text>
        <dbReference type="Rhea" id="RHEA:19149"/>
        <dbReference type="Rhea" id="RHEA-COMP:10532"/>
        <dbReference type="Rhea" id="RHEA-COMP:15087"/>
        <dbReference type="ChEBI" id="CHEBI:15378"/>
        <dbReference type="ChEBI" id="CHEBI:17154"/>
        <dbReference type="ChEBI" id="CHEBI:29965"/>
        <dbReference type="ChEBI" id="CHEBI:57540"/>
        <dbReference type="ChEBI" id="CHEBI:142554"/>
        <dbReference type="EC" id="2.4.2.31"/>
    </reaction>
</comment>
<dbReference type="PROSITE" id="PS51996">
    <property type="entry name" value="TR_MART"/>
    <property type="match status" value="1"/>
</dbReference>
<evidence type="ECO:0000256" key="7">
    <source>
        <dbReference type="RuleBase" id="RU361228"/>
    </source>
</evidence>
<keyword evidence="3 7" id="KW-0808">Transferase</keyword>
<name>A0A9W7TWI7_TRIRA</name>
<dbReference type="EMBL" id="JAFHDT010000011">
    <property type="protein sequence ID" value="KAI7803918.1"/>
    <property type="molecule type" value="Genomic_DNA"/>
</dbReference>
<reference evidence="8" key="1">
    <citation type="submission" date="2021-02" db="EMBL/GenBank/DDBJ databases">
        <title>Comparative genomics reveals that relaxation of natural selection precedes convergent phenotypic evolution of cavefish.</title>
        <authorList>
            <person name="Peng Z."/>
        </authorList>
    </citation>
    <scope>NUCLEOTIDE SEQUENCE</scope>
    <source>
        <tissue evidence="8">Muscle</tissue>
    </source>
</reference>
<dbReference type="GO" id="GO:0005576">
    <property type="term" value="C:extracellular region"/>
    <property type="evidence" value="ECO:0007669"/>
    <property type="project" value="UniProtKB-SubCell"/>
</dbReference>
<accession>A0A9W7TWI7</accession>